<dbReference type="SUPFAM" id="SSF47473">
    <property type="entry name" value="EF-hand"/>
    <property type="match status" value="2"/>
</dbReference>
<dbReference type="SUPFAM" id="SSF46966">
    <property type="entry name" value="Spectrin repeat"/>
    <property type="match status" value="17"/>
</dbReference>
<feature type="domain" description="Calponin-homology (CH)" evidence="22">
    <location>
        <begin position="32"/>
        <end position="136"/>
    </location>
</feature>
<evidence type="ECO:0000259" key="23">
    <source>
        <dbReference type="PROSITE" id="PS50135"/>
    </source>
</evidence>
<feature type="coiled-coil region" evidence="19">
    <location>
        <begin position="1124"/>
        <end position="1185"/>
    </location>
</feature>
<dbReference type="CDD" id="cd02334">
    <property type="entry name" value="ZZ_dystrophin"/>
    <property type="match status" value="1"/>
</dbReference>
<keyword evidence="5" id="KW-0597">Phosphoprotein</keyword>
<dbReference type="SUPFAM" id="SSF47576">
    <property type="entry name" value="Calponin-homology domain, CH-domain"/>
    <property type="match status" value="1"/>
</dbReference>
<dbReference type="CDD" id="cd00201">
    <property type="entry name" value="WW"/>
    <property type="match status" value="1"/>
</dbReference>
<comment type="function">
    <text evidence="17">May play a role in anchoring the cytoskeleton to the plasma membrane.</text>
</comment>
<dbReference type="PROSITE" id="PS01159">
    <property type="entry name" value="WW_DOMAIN_1"/>
    <property type="match status" value="1"/>
</dbReference>
<dbReference type="InterPro" id="IPR001715">
    <property type="entry name" value="CH_dom"/>
</dbReference>
<dbReference type="FunFam" id="1.20.58.60:FF:000118">
    <property type="entry name" value="Dystrophin"/>
    <property type="match status" value="1"/>
</dbReference>
<accession>A0AAD8GAP2</accession>
<dbReference type="Gene3D" id="3.30.60.90">
    <property type="match status" value="1"/>
</dbReference>
<evidence type="ECO:0000313" key="25">
    <source>
        <dbReference type="Proteomes" id="UP001230051"/>
    </source>
</evidence>
<dbReference type="Pfam" id="PF00307">
    <property type="entry name" value="CH"/>
    <property type="match status" value="2"/>
</dbReference>
<dbReference type="PROSITE" id="PS50021">
    <property type="entry name" value="CH"/>
    <property type="match status" value="2"/>
</dbReference>
<feature type="region of interest" description="Disordered" evidence="20">
    <location>
        <begin position="3644"/>
        <end position="3667"/>
    </location>
</feature>
<dbReference type="Gene3D" id="1.20.58.60">
    <property type="match status" value="16"/>
</dbReference>
<feature type="coiled-coil region" evidence="19">
    <location>
        <begin position="1343"/>
        <end position="1401"/>
    </location>
</feature>
<dbReference type="PROSITE" id="PS00019">
    <property type="entry name" value="ACTININ_1"/>
    <property type="match status" value="1"/>
</dbReference>
<evidence type="ECO:0000256" key="10">
    <source>
        <dbReference type="ARBA" id="ARBA00022837"/>
    </source>
</evidence>
<evidence type="ECO:0000256" key="11">
    <source>
        <dbReference type="ARBA" id="ARBA00023018"/>
    </source>
</evidence>
<evidence type="ECO:0000256" key="6">
    <source>
        <dbReference type="ARBA" id="ARBA00022723"/>
    </source>
</evidence>
<proteinExistence type="predicted"/>
<evidence type="ECO:0000256" key="19">
    <source>
        <dbReference type="SAM" id="Coils"/>
    </source>
</evidence>
<dbReference type="Pfam" id="PF00435">
    <property type="entry name" value="Spectrin"/>
    <property type="match status" value="11"/>
</dbReference>
<dbReference type="PROSITE" id="PS00020">
    <property type="entry name" value="ACTININ_2"/>
    <property type="match status" value="1"/>
</dbReference>
<dbReference type="SMART" id="SM00291">
    <property type="entry name" value="ZnF_ZZ"/>
    <property type="match status" value="1"/>
</dbReference>
<dbReference type="Pfam" id="PF00569">
    <property type="entry name" value="ZZ"/>
    <property type="match status" value="1"/>
</dbReference>
<evidence type="ECO:0000256" key="8">
    <source>
        <dbReference type="ARBA" id="ARBA00022771"/>
    </source>
</evidence>
<comment type="subcellular location">
    <subcellularLocation>
        <location evidence="2">Cell membrane</location>
        <topology evidence="2">Peripheral membrane protein</topology>
        <orientation evidence="2">Cytoplasmic side</orientation>
    </subcellularLocation>
    <subcellularLocation>
        <location evidence="1 17">Cytoplasm</location>
        <location evidence="1 17">Cytoskeleton</location>
    </subcellularLocation>
    <subcellularLocation>
        <location evidence="16">Postsynaptic cell membrane</location>
    </subcellularLocation>
</comment>
<dbReference type="Gene3D" id="1.10.238.10">
    <property type="entry name" value="EF-hand"/>
    <property type="match status" value="2"/>
</dbReference>
<evidence type="ECO:0000256" key="13">
    <source>
        <dbReference type="ARBA" id="ARBA00023203"/>
    </source>
</evidence>
<dbReference type="PIRSF" id="PIRSF002341">
    <property type="entry name" value="Dystrophin/utrophin"/>
    <property type="match status" value="1"/>
</dbReference>
<dbReference type="PROSITE" id="PS01357">
    <property type="entry name" value="ZF_ZZ_1"/>
    <property type="match status" value="1"/>
</dbReference>
<protein>
    <submittedName>
        <fullName evidence="24">Dystrophin-like isoform X2</fullName>
    </submittedName>
</protein>
<evidence type="ECO:0000256" key="1">
    <source>
        <dbReference type="ARBA" id="ARBA00004245"/>
    </source>
</evidence>
<comment type="caution">
    <text evidence="24">The sequence shown here is derived from an EMBL/GenBank/DDBJ whole genome shotgun (WGS) entry which is preliminary data.</text>
</comment>
<dbReference type="SMART" id="SM00456">
    <property type="entry name" value="WW"/>
    <property type="match status" value="1"/>
</dbReference>
<dbReference type="CDD" id="cd21232">
    <property type="entry name" value="CH_UTRN_rpt1"/>
    <property type="match status" value="1"/>
</dbReference>
<dbReference type="FunFam" id="1.20.58.60:FF:000075">
    <property type="entry name" value="utrophin isoform X1"/>
    <property type="match status" value="1"/>
</dbReference>
<dbReference type="FunFam" id="2.20.70.10:FF:000004">
    <property type="entry name" value="dystrophin isoform X1"/>
    <property type="match status" value="1"/>
</dbReference>
<dbReference type="SUPFAM" id="SSF51045">
    <property type="entry name" value="WW domain"/>
    <property type="match status" value="1"/>
</dbReference>
<evidence type="ECO:0000256" key="5">
    <source>
        <dbReference type="ARBA" id="ARBA00022553"/>
    </source>
</evidence>
<evidence type="ECO:0000256" key="12">
    <source>
        <dbReference type="ARBA" id="ARBA00023136"/>
    </source>
</evidence>
<feature type="coiled-coil region" evidence="19">
    <location>
        <begin position="3466"/>
        <end position="3500"/>
    </location>
</feature>
<dbReference type="InterPro" id="IPR015153">
    <property type="entry name" value="EF-hand_dom_typ1"/>
</dbReference>
<evidence type="ECO:0000313" key="24">
    <source>
        <dbReference type="EMBL" id="KAK1170812.1"/>
    </source>
</evidence>
<keyword evidence="9" id="KW-0862">Zinc</keyword>
<keyword evidence="3 17" id="KW-1003">Cell membrane</keyword>
<dbReference type="FunFam" id="1.20.58.60:FF:000029">
    <property type="entry name" value="utrophin isoform X1"/>
    <property type="match status" value="1"/>
</dbReference>
<dbReference type="FunFam" id="1.20.58.60:FF:000056">
    <property type="entry name" value="utrophin isoform X1"/>
    <property type="match status" value="1"/>
</dbReference>
<evidence type="ECO:0000259" key="22">
    <source>
        <dbReference type="PROSITE" id="PS50021"/>
    </source>
</evidence>
<dbReference type="InterPro" id="IPR043145">
    <property type="entry name" value="Znf_ZZ_sf"/>
</dbReference>
<feature type="region of interest" description="Disordered" evidence="20">
    <location>
        <begin position="665"/>
        <end position="685"/>
    </location>
</feature>
<gene>
    <name evidence="24" type="primary">UTRN</name>
    <name evidence="24" type="ORF">AOXY_G7746</name>
</gene>
<evidence type="ECO:0000256" key="4">
    <source>
        <dbReference type="ARBA" id="ARBA00022490"/>
    </source>
</evidence>
<dbReference type="SMART" id="SM00150">
    <property type="entry name" value="SPEC"/>
    <property type="match status" value="21"/>
</dbReference>
<feature type="coiled-coil region" evidence="19">
    <location>
        <begin position="2472"/>
        <end position="2499"/>
    </location>
</feature>
<dbReference type="PROSITE" id="PS50020">
    <property type="entry name" value="WW_DOMAIN_2"/>
    <property type="match status" value="1"/>
</dbReference>
<evidence type="ECO:0000256" key="9">
    <source>
        <dbReference type="ARBA" id="ARBA00022833"/>
    </source>
</evidence>
<sequence length="3667" mass="420178">MNFNKWLPWKKYRLSKLKKVQPPPPVLDEHDAVQRKTFTKWINARFTKVGKPPIKDMFADLRDGRKLLDLLEGLTGSVLTKERGSTRVHALNNVNKVLQVLHQNNVELVNIGGTDIVDGNHKLTLGLIWSIILHWQVKDIMKDIMSHLHQTNSEKILLSWVRQSTRPYNQVNVLNFTTSWTDGLAFNAIIHKFKPGLFSWEKILKMSPVERLEHAFNLAKQHLAIERLLDAEDVAVPLPDKKSIIIYVTSFFEVLPKEVTMDDIREVETLPRRYNVECEESQFNRQQSTASEEKMSRSCMETPSTVMEMEMEVDLDSYQATLEEVLTWLLSAEDTFQMQYDISNDVEDVKDQFHTHEAFMMELTAHQSSVGNVLQAGNQLMAQGNLTEEEEGEIREQMRLLNSRWESLRVDSMDRQARLHEVLMELQQHQLQQLSDWLTETEAQIRKIELEPFADDMEAYKKQMEQHKVLQNDLEMEQVKVNSLTHMVVVVDENSGEGATAALEEQLQMLGERWAAVCRWTEERWHKLQDILLVWQQMIEDQRLFKAWLTEKEEALSKVQTRHFKDPCDMNVNVRRLATLKEDMEMKRRTLDKLSDAGQDVAQLLNSKKVQDKIDSDMEELTQRWDNLVQKLEDCSNQVTDSVTESGMSQVQEKAVIETVTMTEKMNTKQSKQKLPPPPPPKKRQMHVDMEVKKLNESEFAEILNWILRTQASIQALEFKDYKKIRATSGIKEKIKSVDAELTDKQEKMEEVTRSGQKLLEQMEKEGLPAEEVQSTIEKISSEWKNSCRQLEELKKKVQYQDEINAFSKELQELEQVVKGKEAWLQEVPTQASEEQPVHTLKASCEAELTQLTGLNPRIEKLASVAAALSREPSSPSFVQADLNNLTARFRVVLQELQIKQQQLHTVLVSLPSQQHQDAIKSVSTVLDEAESKLCSIQSEVVDPETAENAIKNAKMLHEELEQQQPMIDKLAAVAKRLQDQDQGNITKGCLVGFEDVQARWNTLSSRAKDEVCSLQDVTANLGEFEDKSGEVQKWMDGVESFLTKENVALEDAEKLREDLEQCTMFVNEMESVEVALKSMKDCEAALKQQTFLGLGGWGQSRLANYQARWEKLAKQILSHHDRISENQEKAENLRKDLAEMQEWMSQADEEYLMRDFEYKTPEELEGALEEMKRAKEDVLQKEVKVKIMKDSINMLVAKSPPGGQDLTLKLAVVLKNYQKLCDRFRSKCHTLEEVWSCWIELMQYLDMETNWLNNLEEHVQSAENLLDSTEAVNEALESLESVLRHPADNRTQIRELGQTLIDGGILDEIISEKLEAFNTRYEELSHQAVRRQISLEQHLQCLRENDQLLQALQESLTQLDQQLTSYLTERLDAFQLPLEAQTIQAEIAAYEVSLEELRRRNAGNFPPVTPEGKSPRGGTLLDVLQRKHREISTKYQIFQKPANFEQRMLDCKRVLDGAKAELQVLDVRSVEPDEIKAHFDGCMKLYKTLSEVKLEVETVIKTGRQIVQKQQTDNPKGMDEQLTALKLLYNDLGAQVTEGKQDLEKALQLSQKLQKETTALQEWLAATETALNQKNASENMPADVDAEIAWANGVLKELERRKANLSSITESSAALQGLVEGSETGLEERLCGLNAGWGRVCTWTEDWLSTVLKHQNEMEIFDENLAHISTWLYQTEICLDETDKQTPSEKEEVIKNLLSELDDVSLRVDSVRDQAIILMTSRGSASREVVEPKLAELNRNFEKVSQHIKAAKMSVGTEPLTYEVSVRQEGQKMEKVPSDDLHLFDKDLQNLLKNLDRQLDSPEQHPQDDEKMDEEKALIEEMLQKGEQMLQQTSGDGKREEISKKLLILQTKYSTLRELKLIQKKQTVELTPRFSQFKREKDSLLNWMDETENRLSGLHGVEDDQKLQELLQELGLRKEEFNALQKKGPNLSQYESPELNNVQIDRRWQEIESQFLLFQQTHFKTSQVPVHYQAVDGPPLLPSDYLLEVNKVLLAMADIELLLNSPELSSGIYEDFSSQEDALKYIKDMLEKLGEQVAVIHEKQPDVIQEVPRAEVVQIGDRLTQLNSEWDRLNRMYNDRKGCFDKSVEEWRQFHCDLNDLTQWVTEAEQLLADGSGPDGVLDLDQAKMQQQELEEGLTSHQSIYTTLNKTGEGIIGQLSVPDSSLLQEKLSRLNKRWKAISKEVRERQNRLKGEDNQLTDFLKRTDELGLWLEEAACTVGNLPVTATDRNLKELKALAEKMDSENEKLNWLNKNGPQILSSRGMNLQERDKHVTRLRAVNMNWSKVSRELFDKVGEVEVNLQNQSQFQDKIYQLSDWVSVKRQKLTTRGPSRMSASELQMLETTMKERKTEMEDLLARSIDLQKRQQLLPQEKSKIEQLAADWKALDFILKEVVQQPTVSCTQQVTQQRVTVPSVVQMASLVTSDATHQTVQSPDPVAPTDLNETATELADWLVLIDQMLKSNIVTVGDVDEIRATVERLKRTKADLEQRHSQLEDIFTLAQNIKNKTSNVDVRTFITEKLERVRNQWDSTQHGVETRLQQLEDMVTDSNQWEEQRREVEMLIGQNEVRQHNLQQLSKEPLTKQLADYKDVLQDLNKGQIAVAAFNDLSGKLLRDYPNDDTRRVKEATDGNNMAWNTINNRASDRQSSLDSDIKMLQTSLKEMEGFLKWLQEAETTGNVLADASQRESLSQDSVRVEELRNQLEDIQAEIDAHNDIFKSIDGNRHKMVKALGSSDEAVFLQHRLDDMNQRWSELKAKSANIRAHLEASAERWSRLLASLEDLCRWLNLKDEGLKKQMPIGGDVPTLQQQHSHCTAPCYELKDKEQAVHNALDQARMFLADQPIEGPEEPRRNLQPKTELTPEEKAQRLAKAIRKQSAEVKEKWERLNAHAGSWQQQVDKALGKLQDLQGAMDELDVHLTEAESVRAGWQPVGDLLIDSLQDHIDKTTVFREEIAPMKQEVKIVNDLSSQLSPLDVTVSSNTSRQLDDLNMRWKLLQVAVEDRLKQLQEAHRDFGPSSQHFLSTSVQLPWQRDVSHNKVPYYINHQTQTTCWDHPKMTELFQSLADLNNVRFSAYRTAMKIRRLQKALCLDLLDLGVAQNIFEQHKITQNDQLLNVPDVINCLTTIYDGLEQNHKDLVNVPLCVDMCLNWLLNVYDTGRSGKIRVLSMKIGLLSLSKGLLEEKYKYIFRQVAGPTEMCDQRNLGLLLHDAIQIPRQLGEVAAFGGSNIEPSVRSCFLHTQNKAEIEHKQFVDWMRLEPQSMVWLPVLHRVAAAETAKHQAKCNICKECPIVGFRYRSLKHFNYDVCQSCFFSGRTAKGHKLNNPMVEYCTPTTSGEDVRDFTKVLKNKFRSKKYFSKHPRLGYLPVQTVLEGDNMETPVTLISMCPEQYELLQSPQLSHDDTHSRIEHYASRLAQIERSNGSLPTDGSSTTGSMEDEHMLILQYCQTLGGELPLSQPQSPAQILQAVEEEERGELERVIAKLEEEQRNLQIEYEHLKEQHCLKGTSSLPLSPDSVASGQHSGPAEAELLAEAKLLRQHKGRLEARMQILEDHNKQLESQLHKLRQLLEQPETDFQINGVSSSTPLEHSFMNNSVNRDIGSHVDHADDLLVLSHNTGTDLADVMEQINNTFPVCITTASLAPRQQQGQSNATPAPLATSDSSGYVKS</sequence>
<dbReference type="GO" id="GO:0003779">
    <property type="term" value="F:actin binding"/>
    <property type="evidence" value="ECO:0007669"/>
    <property type="project" value="UniProtKB-KW"/>
</dbReference>
<evidence type="ECO:0000256" key="16">
    <source>
        <dbReference type="ARBA" id="ARBA00034100"/>
    </source>
</evidence>
<dbReference type="FunFam" id="1.10.238.10:FF:000008">
    <property type="entry name" value="Dystrophin isoform 2"/>
    <property type="match status" value="1"/>
</dbReference>
<dbReference type="Pfam" id="PF09069">
    <property type="entry name" value="EF-hand_3"/>
    <property type="match status" value="1"/>
</dbReference>
<keyword evidence="12 17" id="KW-0472">Membrane</keyword>
<dbReference type="InterPro" id="IPR000433">
    <property type="entry name" value="Znf_ZZ"/>
</dbReference>
<dbReference type="FunFam" id="1.10.418.10:FF:000032">
    <property type="entry name" value="utrophin isoform X1"/>
    <property type="match status" value="1"/>
</dbReference>
<evidence type="ECO:0000256" key="20">
    <source>
        <dbReference type="SAM" id="MobiDB-lite"/>
    </source>
</evidence>
<dbReference type="SUPFAM" id="SSF57850">
    <property type="entry name" value="RING/U-box"/>
    <property type="match status" value="1"/>
</dbReference>
<dbReference type="InterPro" id="IPR035436">
    <property type="entry name" value="Dystrophin/utrophin"/>
</dbReference>
<feature type="coiled-coil region" evidence="19">
    <location>
        <begin position="2691"/>
        <end position="2718"/>
    </location>
</feature>
<keyword evidence="10" id="KW-0106">Calcium</keyword>
<dbReference type="GO" id="GO:0008270">
    <property type="term" value="F:zinc ion binding"/>
    <property type="evidence" value="ECO:0007669"/>
    <property type="project" value="UniProtKB-KW"/>
</dbReference>
<name>A0AAD8GAP2_ACIOX</name>
<evidence type="ECO:0000256" key="7">
    <source>
        <dbReference type="ARBA" id="ARBA00022737"/>
    </source>
</evidence>
<keyword evidence="7" id="KW-0677">Repeat</keyword>
<keyword evidence="14 17" id="KW-0206">Cytoskeleton</keyword>
<dbReference type="InterPro" id="IPR011992">
    <property type="entry name" value="EF-hand-dom_pair"/>
</dbReference>
<dbReference type="Gene3D" id="1.10.418.10">
    <property type="entry name" value="Calponin-like domain"/>
    <property type="match status" value="2"/>
</dbReference>
<dbReference type="Gene3D" id="2.20.70.10">
    <property type="match status" value="1"/>
</dbReference>
<keyword evidence="15 17" id="KW-0628">Postsynaptic cell membrane</keyword>
<evidence type="ECO:0000256" key="14">
    <source>
        <dbReference type="ARBA" id="ARBA00023212"/>
    </source>
</evidence>
<feature type="coiled-coil region" evidence="19">
    <location>
        <begin position="1695"/>
        <end position="1755"/>
    </location>
</feature>
<dbReference type="GO" id="GO:0099536">
    <property type="term" value="P:synaptic signaling"/>
    <property type="evidence" value="ECO:0007669"/>
    <property type="project" value="TreeGrafter"/>
</dbReference>
<dbReference type="GO" id="GO:0045211">
    <property type="term" value="C:postsynaptic membrane"/>
    <property type="evidence" value="ECO:0007669"/>
    <property type="project" value="UniProtKB-SubCell"/>
</dbReference>
<keyword evidence="8 18" id="KW-0863">Zinc-finger</keyword>
<dbReference type="InterPro" id="IPR018159">
    <property type="entry name" value="Spectrin/alpha-actinin"/>
</dbReference>
<dbReference type="CDD" id="cd00176">
    <property type="entry name" value="SPEC"/>
    <property type="match status" value="9"/>
</dbReference>
<dbReference type="InterPro" id="IPR002017">
    <property type="entry name" value="Spectrin_repeat"/>
</dbReference>
<dbReference type="Pfam" id="PF09068">
    <property type="entry name" value="EF-hand_2"/>
    <property type="match status" value="1"/>
</dbReference>
<evidence type="ECO:0000256" key="2">
    <source>
        <dbReference type="ARBA" id="ARBA00004413"/>
    </source>
</evidence>
<dbReference type="GO" id="GO:0005737">
    <property type="term" value="C:cytoplasm"/>
    <property type="evidence" value="ECO:0007669"/>
    <property type="project" value="UniProtKB-ARBA"/>
</dbReference>
<feature type="coiled-coil region" evidence="19">
    <location>
        <begin position="2864"/>
        <end position="2926"/>
    </location>
</feature>
<dbReference type="GO" id="GO:0005856">
    <property type="term" value="C:cytoskeleton"/>
    <property type="evidence" value="ECO:0007669"/>
    <property type="project" value="UniProtKB-SubCell"/>
</dbReference>
<dbReference type="PROSITE" id="PS50135">
    <property type="entry name" value="ZF_ZZ_2"/>
    <property type="match status" value="1"/>
</dbReference>
<dbReference type="InterPro" id="IPR001589">
    <property type="entry name" value="Actinin_actin-bd_CS"/>
</dbReference>
<feature type="domain" description="WW" evidence="21">
    <location>
        <begin position="3025"/>
        <end position="3058"/>
    </location>
</feature>
<organism evidence="24 25">
    <name type="scientific">Acipenser oxyrinchus oxyrinchus</name>
    <dbReference type="NCBI Taxonomy" id="40147"/>
    <lineage>
        <taxon>Eukaryota</taxon>
        <taxon>Metazoa</taxon>
        <taxon>Chordata</taxon>
        <taxon>Craniata</taxon>
        <taxon>Vertebrata</taxon>
        <taxon>Euteleostomi</taxon>
        <taxon>Actinopterygii</taxon>
        <taxon>Chondrostei</taxon>
        <taxon>Acipenseriformes</taxon>
        <taxon>Acipenseridae</taxon>
        <taxon>Acipenser</taxon>
    </lineage>
</organism>
<dbReference type="SMART" id="SM00033">
    <property type="entry name" value="CH"/>
    <property type="match status" value="2"/>
</dbReference>
<dbReference type="GO" id="GO:0120025">
    <property type="term" value="C:plasma membrane bounded cell projection"/>
    <property type="evidence" value="ECO:0007669"/>
    <property type="project" value="UniProtKB-ARBA"/>
</dbReference>
<feature type="coiled-coil region" evidence="19">
    <location>
        <begin position="3540"/>
        <end position="3574"/>
    </location>
</feature>
<evidence type="ECO:0000256" key="17">
    <source>
        <dbReference type="PIRNR" id="PIRNR002341"/>
    </source>
</evidence>
<feature type="coiled-coil region" evidence="19">
    <location>
        <begin position="2226"/>
        <end position="2256"/>
    </location>
</feature>
<keyword evidence="25" id="KW-1185">Reference proteome</keyword>
<dbReference type="FunFam" id="3.30.60.90:FF:000001">
    <property type="entry name" value="Dystrophin isoform 2"/>
    <property type="match status" value="1"/>
</dbReference>
<keyword evidence="6" id="KW-0479">Metal-binding</keyword>
<keyword evidence="11 17" id="KW-0770">Synapse</keyword>
<dbReference type="FunFam" id="1.20.58.60:FF:000070">
    <property type="entry name" value="utrophin isoform X1"/>
    <property type="match status" value="1"/>
</dbReference>
<dbReference type="InterPro" id="IPR036020">
    <property type="entry name" value="WW_dom_sf"/>
</dbReference>
<feature type="coiled-coil region" evidence="19">
    <location>
        <begin position="577"/>
        <end position="638"/>
    </location>
</feature>
<evidence type="ECO:0000259" key="21">
    <source>
        <dbReference type="PROSITE" id="PS50020"/>
    </source>
</evidence>
<evidence type="ECO:0000256" key="3">
    <source>
        <dbReference type="ARBA" id="ARBA00022475"/>
    </source>
</evidence>
<dbReference type="InterPro" id="IPR050774">
    <property type="entry name" value="KCMF1/Dystrophin"/>
</dbReference>
<dbReference type="InterPro" id="IPR036872">
    <property type="entry name" value="CH_dom_sf"/>
</dbReference>
<evidence type="ECO:0000256" key="15">
    <source>
        <dbReference type="ARBA" id="ARBA00023257"/>
    </source>
</evidence>
<keyword evidence="19" id="KW-0175">Coiled coil</keyword>
<keyword evidence="13 17" id="KW-0009">Actin-binding</keyword>
<dbReference type="EMBL" id="JAGXEW010000006">
    <property type="protein sequence ID" value="KAK1170812.1"/>
    <property type="molecule type" value="Genomic_DNA"/>
</dbReference>
<feature type="domain" description="Calponin-homology (CH)" evidence="22">
    <location>
        <begin position="151"/>
        <end position="256"/>
    </location>
</feature>
<keyword evidence="4 17" id="KW-0963">Cytoplasm</keyword>
<feature type="coiled-coil region" evidence="19">
    <location>
        <begin position="431"/>
        <end position="477"/>
    </location>
</feature>
<dbReference type="PANTHER" id="PTHR12268:SF26">
    <property type="entry name" value="UTROPHIN"/>
    <property type="match status" value="1"/>
</dbReference>
<dbReference type="InterPro" id="IPR001202">
    <property type="entry name" value="WW_dom"/>
</dbReference>
<dbReference type="Proteomes" id="UP001230051">
    <property type="component" value="Unassembled WGS sequence"/>
</dbReference>
<dbReference type="FunFam" id="1.10.418.10:FF:000044">
    <property type="entry name" value="utrophin isoform X2"/>
    <property type="match status" value="1"/>
</dbReference>
<dbReference type="PANTHER" id="PTHR12268">
    <property type="entry name" value="E3 UBIQUITIN-PROTEIN LIGASE KCMF1"/>
    <property type="match status" value="1"/>
</dbReference>
<feature type="coiled-coil region" evidence="19">
    <location>
        <begin position="1253"/>
        <end position="1280"/>
    </location>
</feature>
<reference evidence="24" key="1">
    <citation type="submission" date="2022-02" db="EMBL/GenBank/DDBJ databases">
        <title>Atlantic sturgeon de novo genome assembly.</title>
        <authorList>
            <person name="Stock M."/>
            <person name="Klopp C."/>
            <person name="Guiguen Y."/>
            <person name="Cabau C."/>
            <person name="Parinello H."/>
            <person name="Santidrian Yebra-Pimentel E."/>
            <person name="Kuhl H."/>
            <person name="Dirks R.P."/>
            <person name="Guessner J."/>
            <person name="Wuertz S."/>
            <person name="Du K."/>
            <person name="Schartl M."/>
        </authorList>
    </citation>
    <scope>NUCLEOTIDE SEQUENCE</scope>
    <source>
        <strain evidence="24">STURGEONOMICS-FGT-2020</strain>
        <tissue evidence="24">Whole blood</tissue>
    </source>
</reference>
<feature type="domain" description="ZZ-type" evidence="23">
    <location>
        <begin position="3278"/>
        <end position="3334"/>
    </location>
</feature>
<evidence type="ECO:0000256" key="18">
    <source>
        <dbReference type="PROSITE-ProRule" id="PRU00228"/>
    </source>
</evidence>
<dbReference type="InterPro" id="IPR015154">
    <property type="entry name" value="EF-hand_dom_typ2"/>
</dbReference>